<evidence type="ECO:0000313" key="12">
    <source>
        <dbReference type="EMBL" id="ACZ08027.1"/>
    </source>
</evidence>
<keyword evidence="13" id="KW-1185">Reference proteome</keyword>
<feature type="transmembrane region" description="Helical" evidence="9">
    <location>
        <begin position="43"/>
        <end position="64"/>
    </location>
</feature>
<dbReference type="Gene3D" id="1.10.3720.10">
    <property type="entry name" value="MetI-like"/>
    <property type="match status" value="1"/>
</dbReference>
<dbReference type="GO" id="GO:0015098">
    <property type="term" value="F:molybdate ion transmembrane transporter activity"/>
    <property type="evidence" value="ECO:0007669"/>
    <property type="project" value="UniProtKB-UniRule"/>
</dbReference>
<keyword evidence="8 9" id="KW-0472">Membrane</keyword>
<dbReference type="InterPro" id="IPR000515">
    <property type="entry name" value="MetI-like"/>
</dbReference>
<evidence type="ECO:0000256" key="4">
    <source>
        <dbReference type="ARBA" id="ARBA00022475"/>
    </source>
</evidence>
<keyword evidence="7 9" id="KW-1133">Transmembrane helix</keyword>
<dbReference type="GO" id="GO:0005886">
    <property type="term" value="C:plasma membrane"/>
    <property type="evidence" value="ECO:0007669"/>
    <property type="project" value="UniProtKB-SubCell"/>
</dbReference>
<protein>
    <recommendedName>
        <fullName evidence="10">Molybdenum transport system permease</fullName>
    </recommendedName>
</protein>
<feature type="domain" description="ABC transmembrane type-1" evidence="11">
    <location>
        <begin position="5"/>
        <end position="209"/>
    </location>
</feature>
<dbReference type="InterPro" id="IPR011867">
    <property type="entry name" value="ModB_ABC"/>
</dbReference>
<reference evidence="12 13" key="2">
    <citation type="journal article" date="2010" name="Stand. Genomic Sci.">
        <title>Complete genome sequence of Sebaldella termitidis type strain (NCTC 11300).</title>
        <authorList>
            <person name="Harmon-Smith M."/>
            <person name="Celia L."/>
            <person name="Chertkov O."/>
            <person name="Lapidus A."/>
            <person name="Copeland A."/>
            <person name="Glavina Del Rio T."/>
            <person name="Nolan M."/>
            <person name="Lucas S."/>
            <person name="Tice H."/>
            <person name="Cheng J.F."/>
            <person name="Han C."/>
            <person name="Detter J.C."/>
            <person name="Bruce D."/>
            <person name="Goodwin L."/>
            <person name="Pitluck S."/>
            <person name="Pati A."/>
            <person name="Liolios K."/>
            <person name="Ivanova N."/>
            <person name="Mavromatis K."/>
            <person name="Mikhailova N."/>
            <person name="Chen A."/>
            <person name="Palaniappan K."/>
            <person name="Land M."/>
            <person name="Hauser L."/>
            <person name="Chang Y.J."/>
            <person name="Jeffries C.D."/>
            <person name="Brettin T."/>
            <person name="Goker M."/>
            <person name="Beck B."/>
            <person name="Bristow J."/>
            <person name="Eisen J.A."/>
            <person name="Markowitz V."/>
            <person name="Hugenholtz P."/>
            <person name="Kyrpides N.C."/>
            <person name="Klenk H.P."/>
            <person name="Chen F."/>
        </authorList>
    </citation>
    <scope>NUCLEOTIDE SEQUENCE [LARGE SCALE GENOMIC DNA]</scope>
    <source>
        <strain evidence="13">ATCC 33386 / NCTC 11300</strain>
    </source>
</reference>
<evidence type="ECO:0000256" key="7">
    <source>
        <dbReference type="ARBA" id="ARBA00022989"/>
    </source>
</evidence>
<name>D1AFZ2_SEBTE</name>
<evidence type="ECO:0000256" key="3">
    <source>
        <dbReference type="ARBA" id="ARBA00022448"/>
    </source>
</evidence>
<dbReference type="PANTHER" id="PTHR30183">
    <property type="entry name" value="MOLYBDENUM TRANSPORT SYSTEM PERMEASE PROTEIN MODB"/>
    <property type="match status" value="1"/>
</dbReference>
<dbReference type="RefSeq" id="WP_012860623.1">
    <property type="nucleotide sequence ID" value="NC_013517.1"/>
</dbReference>
<feature type="transmembrane region" description="Helical" evidence="9">
    <location>
        <begin position="12"/>
        <end position="31"/>
    </location>
</feature>
<accession>D1AFZ2</accession>
<dbReference type="PROSITE" id="PS50928">
    <property type="entry name" value="ABC_TM1"/>
    <property type="match status" value="1"/>
</dbReference>
<dbReference type="EMBL" id="CP001739">
    <property type="protein sequence ID" value="ACZ08027.1"/>
    <property type="molecule type" value="Genomic_DNA"/>
</dbReference>
<dbReference type="KEGG" id="str:Sterm_1159"/>
<sequence length="224" mass="24613">MYEAILLSLKITGISTLITSFLGIITAYIFNKHDFRGKSILETLFLMPIALPPTVVGYLIMLGIGRKSVFGQFLYKNFGINILFTWQAACIAAIVVSFPLIYQNAKNAFKYVDEDVKDAARVDGACELKLFWFIIIPIALNGIIGGIILAFVRALGEFGATLIVAGNIPGQTQTIPLLIYFSIGSGDNKTANMLVILIMIISMSLVLITNRLLKRDETPKKSSE</sequence>
<organism evidence="12 13">
    <name type="scientific">Sebaldella termitidis (strain ATCC 33386 / NCTC 11300)</name>
    <dbReference type="NCBI Taxonomy" id="526218"/>
    <lineage>
        <taxon>Bacteria</taxon>
        <taxon>Fusobacteriati</taxon>
        <taxon>Fusobacteriota</taxon>
        <taxon>Fusobacteriia</taxon>
        <taxon>Fusobacteriales</taxon>
        <taxon>Leptotrichiaceae</taxon>
        <taxon>Sebaldella</taxon>
    </lineage>
</organism>
<dbReference type="SUPFAM" id="SSF161098">
    <property type="entry name" value="MetI-like"/>
    <property type="match status" value="1"/>
</dbReference>
<evidence type="ECO:0000256" key="6">
    <source>
        <dbReference type="ARBA" id="ARBA00022692"/>
    </source>
</evidence>
<keyword evidence="6 9" id="KW-0812">Transmembrane</keyword>
<dbReference type="Pfam" id="PF00528">
    <property type="entry name" value="BPD_transp_1"/>
    <property type="match status" value="1"/>
</dbReference>
<comment type="similarity">
    <text evidence="2 10">Belongs to the binding-protein-dependent transport system permease family. CysTW subfamily.</text>
</comment>
<evidence type="ECO:0000256" key="10">
    <source>
        <dbReference type="RuleBase" id="RU365097"/>
    </source>
</evidence>
<evidence type="ECO:0000256" key="5">
    <source>
        <dbReference type="ARBA" id="ARBA00022505"/>
    </source>
</evidence>
<dbReference type="STRING" id="526218.Sterm_1159"/>
<evidence type="ECO:0000259" key="11">
    <source>
        <dbReference type="PROSITE" id="PS50928"/>
    </source>
</evidence>
<dbReference type="eggNOG" id="COG4149">
    <property type="taxonomic scope" value="Bacteria"/>
</dbReference>
<dbReference type="PANTHER" id="PTHR30183:SF3">
    <property type="entry name" value="MOLYBDENUM TRANSPORT SYSTEM PERMEASE PROTEIN MODB"/>
    <property type="match status" value="1"/>
</dbReference>
<evidence type="ECO:0000256" key="9">
    <source>
        <dbReference type="RuleBase" id="RU363032"/>
    </source>
</evidence>
<gene>
    <name evidence="12" type="ordered locus">Sterm_1159</name>
</gene>
<dbReference type="NCBIfam" id="TIGR02141">
    <property type="entry name" value="modB_ABC"/>
    <property type="match status" value="1"/>
</dbReference>
<evidence type="ECO:0000256" key="8">
    <source>
        <dbReference type="ARBA" id="ARBA00023136"/>
    </source>
</evidence>
<comment type="function">
    <text evidence="10">Part of the binding-protein-dependent transport system for molybdenum; probably responsible for the translocation of the substrate across the membrane.</text>
</comment>
<keyword evidence="5 10" id="KW-0500">Molybdenum</keyword>
<feature type="transmembrane region" description="Helical" evidence="9">
    <location>
        <begin position="130"/>
        <end position="152"/>
    </location>
</feature>
<evidence type="ECO:0000313" key="13">
    <source>
        <dbReference type="Proteomes" id="UP000000845"/>
    </source>
</evidence>
<keyword evidence="3 9" id="KW-0813">Transport</keyword>
<dbReference type="HOGENOM" id="CLU_016047_14_3_0"/>
<dbReference type="AlphaFoldDB" id="D1AFZ2"/>
<feature type="transmembrane region" description="Helical" evidence="9">
    <location>
        <begin position="84"/>
        <end position="102"/>
    </location>
</feature>
<dbReference type="InterPro" id="IPR035906">
    <property type="entry name" value="MetI-like_sf"/>
</dbReference>
<evidence type="ECO:0000256" key="2">
    <source>
        <dbReference type="ARBA" id="ARBA00007069"/>
    </source>
</evidence>
<comment type="subcellular location">
    <subcellularLocation>
        <location evidence="1 9">Cell membrane</location>
        <topology evidence="1 9">Multi-pass membrane protein</topology>
    </subcellularLocation>
</comment>
<reference evidence="13" key="1">
    <citation type="submission" date="2009-09" db="EMBL/GenBank/DDBJ databases">
        <title>The complete chromosome of Sebaldella termitidis ATCC 33386.</title>
        <authorList>
            <consortium name="US DOE Joint Genome Institute (JGI-PGF)"/>
            <person name="Lucas S."/>
            <person name="Copeland A."/>
            <person name="Lapidus A."/>
            <person name="Glavina del Rio T."/>
            <person name="Dalin E."/>
            <person name="Tice H."/>
            <person name="Bruce D."/>
            <person name="Goodwin L."/>
            <person name="Pitluck S."/>
            <person name="Kyrpides N."/>
            <person name="Mavromatis K."/>
            <person name="Ivanova N."/>
            <person name="Mikhailova N."/>
            <person name="Sims D."/>
            <person name="Meincke L."/>
            <person name="Brettin T."/>
            <person name="Detter J.C."/>
            <person name="Han C."/>
            <person name="Larimer F."/>
            <person name="Land M."/>
            <person name="Hauser L."/>
            <person name="Markowitz V."/>
            <person name="Cheng J.F."/>
            <person name="Hugenholtz P."/>
            <person name="Woyke T."/>
            <person name="Wu D."/>
            <person name="Eisen J.A."/>
        </authorList>
    </citation>
    <scope>NUCLEOTIDE SEQUENCE [LARGE SCALE GENOMIC DNA]</scope>
    <source>
        <strain evidence="13">ATCC 33386 / NCTC 11300</strain>
    </source>
</reference>
<keyword evidence="4 10" id="KW-1003">Cell membrane</keyword>
<evidence type="ECO:0000256" key="1">
    <source>
        <dbReference type="ARBA" id="ARBA00004651"/>
    </source>
</evidence>
<feature type="transmembrane region" description="Helical" evidence="9">
    <location>
        <begin position="191"/>
        <end position="213"/>
    </location>
</feature>
<dbReference type="CDD" id="cd06261">
    <property type="entry name" value="TM_PBP2"/>
    <property type="match status" value="1"/>
</dbReference>
<dbReference type="Proteomes" id="UP000000845">
    <property type="component" value="Chromosome"/>
</dbReference>
<proteinExistence type="inferred from homology"/>